<keyword evidence="8" id="KW-0472">Membrane</keyword>
<keyword evidence="14" id="KW-0735">Signal-anchor</keyword>
<keyword evidence="8" id="KW-0336">GPI-anchor</keyword>
<dbReference type="VEuPathDB" id="VectorBase:PPAPM1_006290"/>
<evidence type="ECO:0000256" key="11">
    <source>
        <dbReference type="ARBA" id="ARBA00022801"/>
    </source>
</evidence>
<evidence type="ECO:0000256" key="8">
    <source>
        <dbReference type="ARBA" id="ARBA00022622"/>
    </source>
</evidence>
<dbReference type="EnsemblMetazoa" id="PPAI008813-RA">
    <property type="protein sequence ID" value="PPAI008813-PA"/>
    <property type="gene ID" value="PPAI008813"/>
</dbReference>
<dbReference type="Pfam" id="PF17900">
    <property type="entry name" value="Peptidase_M1_N"/>
    <property type="match status" value="1"/>
</dbReference>
<evidence type="ECO:0000256" key="13">
    <source>
        <dbReference type="ARBA" id="ARBA00022837"/>
    </source>
</evidence>
<dbReference type="PRINTS" id="PR00756">
    <property type="entry name" value="ALADIPTASE"/>
</dbReference>
<keyword evidence="8" id="KW-0325">Glycoprotein</keyword>
<keyword evidence="21" id="KW-1185">Reference proteome</keyword>
<dbReference type="InterPro" id="IPR050344">
    <property type="entry name" value="Peptidase_M1_aminopeptidases"/>
</dbReference>
<comment type="similarity">
    <text evidence="4">Belongs to the peptidase M1 family.</text>
</comment>
<accession>A0A1B0DKL9</accession>
<name>A0A1B0DKL9_PHLPP</name>
<feature type="binding site" evidence="17">
    <location>
        <position position="343"/>
    </location>
    <ligand>
        <name>Zn(2+)</name>
        <dbReference type="ChEBI" id="CHEBI:29105"/>
        <note>catalytic</note>
    </ligand>
</feature>
<dbReference type="InterPro" id="IPR001930">
    <property type="entry name" value="Peptidase_M1"/>
</dbReference>
<protein>
    <recommendedName>
        <fullName evidence="6">glutamyl aminopeptidase</fullName>
        <ecNumber evidence="6">3.4.11.7</ecNumber>
    </recommendedName>
</protein>
<dbReference type="GO" id="GO:0006508">
    <property type="term" value="P:proteolysis"/>
    <property type="evidence" value="ECO:0007669"/>
    <property type="project" value="UniProtKB-KW"/>
</dbReference>
<evidence type="ECO:0000256" key="17">
    <source>
        <dbReference type="PIRSR" id="PIRSR634016-3"/>
    </source>
</evidence>
<feature type="domain" description="Aminopeptidase N-like N-terminal" evidence="19">
    <location>
        <begin position="43"/>
        <end position="229"/>
    </location>
</feature>
<keyword evidence="12 17" id="KW-0862">Zinc</keyword>
<dbReference type="PANTHER" id="PTHR11533:SF276">
    <property type="entry name" value="GLUTAMYL AMINOPEPTIDASE"/>
    <property type="match status" value="1"/>
</dbReference>
<evidence type="ECO:0000256" key="14">
    <source>
        <dbReference type="ARBA" id="ARBA00022968"/>
    </source>
</evidence>
<dbReference type="GO" id="GO:0005886">
    <property type="term" value="C:plasma membrane"/>
    <property type="evidence" value="ECO:0007669"/>
    <property type="project" value="UniProtKB-SubCell"/>
</dbReference>
<reference evidence="20" key="1">
    <citation type="submission" date="2022-08" db="UniProtKB">
        <authorList>
            <consortium name="EnsemblMetazoa"/>
        </authorList>
    </citation>
    <scope>IDENTIFICATION</scope>
    <source>
        <strain evidence="20">Israel</strain>
    </source>
</reference>
<evidence type="ECO:0000256" key="4">
    <source>
        <dbReference type="ARBA" id="ARBA00010136"/>
    </source>
</evidence>
<dbReference type="Pfam" id="PF01433">
    <property type="entry name" value="Peptidase_M1"/>
    <property type="match status" value="1"/>
</dbReference>
<evidence type="ECO:0000259" key="18">
    <source>
        <dbReference type="Pfam" id="PF01433"/>
    </source>
</evidence>
<evidence type="ECO:0000256" key="10">
    <source>
        <dbReference type="ARBA" id="ARBA00022723"/>
    </source>
</evidence>
<keyword evidence="13" id="KW-0106">Calcium</keyword>
<comment type="subunit">
    <text evidence="5">Homodimer; disulfide-linked.</text>
</comment>
<dbReference type="GO" id="GO:0004230">
    <property type="term" value="F:glutamyl aminopeptidase activity"/>
    <property type="evidence" value="ECO:0007669"/>
    <property type="project" value="UniProtKB-EC"/>
</dbReference>
<keyword evidence="11" id="KW-0378">Hydrolase</keyword>
<dbReference type="SUPFAM" id="SSF55486">
    <property type="entry name" value="Metalloproteases ('zincins'), catalytic domain"/>
    <property type="match status" value="1"/>
</dbReference>
<organism evidence="20 21">
    <name type="scientific">Phlebotomus papatasi</name>
    <name type="common">Sandfly</name>
    <dbReference type="NCBI Taxonomy" id="29031"/>
    <lineage>
        <taxon>Eukaryota</taxon>
        <taxon>Metazoa</taxon>
        <taxon>Ecdysozoa</taxon>
        <taxon>Arthropoda</taxon>
        <taxon>Hexapoda</taxon>
        <taxon>Insecta</taxon>
        <taxon>Pterygota</taxon>
        <taxon>Neoptera</taxon>
        <taxon>Endopterygota</taxon>
        <taxon>Diptera</taxon>
        <taxon>Nematocera</taxon>
        <taxon>Psychodoidea</taxon>
        <taxon>Psychodidae</taxon>
        <taxon>Phlebotomus</taxon>
        <taxon>Phlebotomus</taxon>
    </lineage>
</organism>
<dbReference type="GO" id="GO:0042277">
    <property type="term" value="F:peptide binding"/>
    <property type="evidence" value="ECO:0007669"/>
    <property type="project" value="TreeGrafter"/>
</dbReference>
<keyword evidence="15" id="KW-0482">Metalloprotease</keyword>
<dbReference type="PANTHER" id="PTHR11533">
    <property type="entry name" value="PROTEASE M1 ZINC METALLOPROTEASE"/>
    <property type="match status" value="1"/>
</dbReference>
<dbReference type="InterPro" id="IPR042097">
    <property type="entry name" value="Aminopeptidase_N-like_N_sf"/>
</dbReference>
<dbReference type="GO" id="GO:0043171">
    <property type="term" value="P:peptide catabolic process"/>
    <property type="evidence" value="ECO:0007669"/>
    <property type="project" value="TreeGrafter"/>
</dbReference>
<dbReference type="GO" id="GO:0098552">
    <property type="term" value="C:side of membrane"/>
    <property type="evidence" value="ECO:0007669"/>
    <property type="project" value="UniProtKB-KW"/>
</dbReference>
<feature type="binding site" evidence="17">
    <location>
        <position position="339"/>
    </location>
    <ligand>
        <name>Zn(2+)</name>
        <dbReference type="ChEBI" id="CHEBI:29105"/>
        <note>catalytic</note>
    </ligand>
</feature>
<keyword evidence="16" id="KW-0449">Lipoprotein</keyword>
<feature type="domain" description="Peptidase M1 membrane alanine aminopeptidase" evidence="18">
    <location>
        <begin position="267"/>
        <end position="407"/>
    </location>
</feature>
<evidence type="ECO:0000256" key="2">
    <source>
        <dbReference type="ARBA" id="ARBA00004606"/>
    </source>
</evidence>
<dbReference type="EMBL" id="AJVK01067908">
    <property type="status" value="NOT_ANNOTATED_CDS"/>
    <property type="molecule type" value="Genomic_DNA"/>
</dbReference>
<comment type="subcellular location">
    <subcellularLocation>
        <location evidence="3">Cell membrane</location>
        <topology evidence="3">Lipid-anchor</topology>
        <topology evidence="3">GPI-anchor</topology>
    </subcellularLocation>
    <subcellularLocation>
        <location evidence="2">Membrane</location>
        <topology evidence="2">Single-pass type II membrane protein</topology>
    </subcellularLocation>
</comment>
<evidence type="ECO:0000256" key="16">
    <source>
        <dbReference type="ARBA" id="ARBA00023288"/>
    </source>
</evidence>
<dbReference type="Gene3D" id="1.10.390.10">
    <property type="entry name" value="Neutral Protease Domain 2"/>
    <property type="match status" value="1"/>
</dbReference>
<dbReference type="GO" id="GO:0005737">
    <property type="term" value="C:cytoplasm"/>
    <property type="evidence" value="ECO:0007669"/>
    <property type="project" value="TreeGrafter"/>
</dbReference>
<dbReference type="GO" id="GO:0070006">
    <property type="term" value="F:metalloaminopeptidase activity"/>
    <property type="evidence" value="ECO:0007669"/>
    <property type="project" value="TreeGrafter"/>
</dbReference>
<dbReference type="AlphaFoldDB" id="A0A1B0DKL9"/>
<dbReference type="EC" id="3.4.11.7" evidence="6"/>
<dbReference type="Proteomes" id="UP000092462">
    <property type="component" value="Unassembled WGS sequence"/>
</dbReference>
<keyword evidence="14" id="KW-0812">Transmembrane</keyword>
<dbReference type="InterPro" id="IPR045357">
    <property type="entry name" value="Aminopeptidase_N-like_N"/>
</dbReference>
<dbReference type="GO" id="GO:0008270">
    <property type="term" value="F:zinc ion binding"/>
    <property type="evidence" value="ECO:0007669"/>
    <property type="project" value="InterPro"/>
</dbReference>
<evidence type="ECO:0000256" key="6">
    <source>
        <dbReference type="ARBA" id="ARBA00012567"/>
    </source>
</evidence>
<dbReference type="InterPro" id="IPR027268">
    <property type="entry name" value="Peptidase_M4/M1_CTD_sf"/>
</dbReference>
<evidence type="ECO:0000259" key="19">
    <source>
        <dbReference type="Pfam" id="PF17900"/>
    </source>
</evidence>
<dbReference type="GO" id="GO:0005615">
    <property type="term" value="C:extracellular space"/>
    <property type="evidence" value="ECO:0007669"/>
    <property type="project" value="TreeGrafter"/>
</dbReference>
<keyword evidence="7" id="KW-0031">Aminopeptidase</keyword>
<keyword evidence="9" id="KW-0645">Protease</keyword>
<evidence type="ECO:0000256" key="3">
    <source>
        <dbReference type="ARBA" id="ARBA00004609"/>
    </source>
</evidence>
<proteinExistence type="inferred from homology"/>
<evidence type="ECO:0000256" key="7">
    <source>
        <dbReference type="ARBA" id="ARBA00022438"/>
    </source>
</evidence>
<evidence type="ECO:0000256" key="12">
    <source>
        <dbReference type="ARBA" id="ARBA00022833"/>
    </source>
</evidence>
<evidence type="ECO:0000256" key="9">
    <source>
        <dbReference type="ARBA" id="ARBA00022670"/>
    </source>
</evidence>
<dbReference type="InterPro" id="IPR014782">
    <property type="entry name" value="Peptidase_M1_dom"/>
</dbReference>
<keyword evidence="10 17" id="KW-0479">Metal-binding</keyword>
<comment type="cofactor">
    <cofactor evidence="17">
        <name>Zn(2+)</name>
        <dbReference type="ChEBI" id="CHEBI:29105"/>
    </cofactor>
    <text evidence="17">Binds 1 zinc ion per subunit.</text>
</comment>
<comment type="catalytic activity">
    <reaction evidence="1">
        <text>Release of N-terminal glutamate (and to a lesser extent aspartate) from a peptide.</text>
        <dbReference type="EC" id="3.4.11.7"/>
    </reaction>
</comment>
<dbReference type="Gene3D" id="2.60.40.1730">
    <property type="entry name" value="tricorn interacting facor f3 domain"/>
    <property type="match status" value="1"/>
</dbReference>
<sequence>MGKVWQISALLIIALLSPVHCKSMEQDPLEDASTYRLSNTTEPVRYELWIESQIHNGDFAFSGRVAITIRVLESTRQIQLNSVGLDIHNLYYTELFSDQRTSEMLPISRTVEDNQIINLNTESMLLSGRYYIVTLEFTGQLQNQIRGFFYSRYLDDFGRVFYIAATAFQHIFARWAFPCYDEPRYRTPFTIHITHGPLYHAVSNMPVLSTQNHENDTITTTFEESPPMSVNLVAFAVTNYVSRGYLSPNQLPLGILVPVHLIEQAEFALDRTQEFLQAIEMYTARPFSLPKLDGIVINDFIYLSMENWGLMTYDTKFLLYTPGVTNLAQTVDIVKIITHNLMHNYFGNLVGISWWSYTWMTEGFATYFEYYMTDEYFPELRMSDIFVIEYMQRSLYEDALISTRPMTNY</sequence>
<dbReference type="CDD" id="cd09601">
    <property type="entry name" value="M1_APN-Q_like"/>
    <property type="match status" value="1"/>
</dbReference>
<evidence type="ECO:0000256" key="1">
    <source>
        <dbReference type="ARBA" id="ARBA00001703"/>
    </source>
</evidence>
<dbReference type="SUPFAM" id="SSF63737">
    <property type="entry name" value="Leukotriene A4 hydrolase N-terminal domain"/>
    <property type="match status" value="1"/>
</dbReference>
<evidence type="ECO:0000313" key="21">
    <source>
        <dbReference type="Proteomes" id="UP000092462"/>
    </source>
</evidence>
<dbReference type="InterPro" id="IPR034016">
    <property type="entry name" value="M1_APN-typ"/>
</dbReference>
<feature type="binding site" evidence="17">
    <location>
        <position position="362"/>
    </location>
    <ligand>
        <name>Zn(2+)</name>
        <dbReference type="ChEBI" id="CHEBI:29105"/>
        <note>catalytic</note>
    </ligand>
</feature>
<dbReference type="VEuPathDB" id="VectorBase:PPAI008813"/>
<evidence type="ECO:0000313" key="20">
    <source>
        <dbReference type="EnsemblMetazoa" id="PPAI008813-PA"/>
    </source>
</evidence>
<evidence type="ECO:0000256" key="5">
    <source>
        <dbReference type="ARBA" id="ARBA00011748"/>
    </source>
</evidence>
<evidence type="ECO:0000256" key="15">
    <source>
        <dbReference type="ARBA" id="ARBA00023049"/>
    </source>
</evidence>